<evidence type="ECO:0000313" key="1">
    <source>
        <dbReference type="EMBL" id="KAK3767097.1"/>
    </source>
</evidence>
<keyword evidence="2" id="KW-1185">Reference proteome</keyword>
<dbReference type="AlphaFoldDB" id="A0AAE0ZEV9"/>
<accession>A0AAE0ZEV9</accession>
<reference evidence="1" key="1">
    <citation type="journal article" date="2023" name="G3 (Bethesda)">
        <title>A reference genome for the long-term kleptoplast-retaining sea slug Elysia crispata morphotype clarki.</title>
        <authorList>
            <person name="Eastman K.E."/>
            <person name="Pendleton A.L."/>
            <person name="Shaikh M.A."/>
            <person name="Suttiyut T."/>
            <person name="Ogas R."/>
            <person name="Tomko P."/>
            <person name="Gavelis G."/>
            <person name="Widhalm J.R."/>
            <person name="Wisecaver J.H."/>
        </authorList>
    </citation>
    <scope>NUCLEOTIDE SEQUENCE</scope>
    <source>
        <strain evidence="1">ECLA1</strain>
    </source>
</reference>
<gene>
    <name evidence="1" type="ORF">RRG08_017971</name>
</gene>
<sequence length="71" mass="7843">MYCDSLDYSRFSTYEKPNPLILQNSYAVQVSVIPKGVPMAMSCSYPLLIVQHRGSHGFQDTLETDGANDAA</sequence>
<organism evidence="1 2">
    <name type="scientific">Elysia crispata</name>
    <name type="common">lettuce slug</name>
    <dbReference type="NCBI Taxonomy" id="231223"/>
    <lineage>
        <taxon>Eukaryota</taxon>
        <taxon>Metazoa</taxon>
        <taxon>Spiralia</taxon>
        <taxon>Lophotrochozoa</taxon>
        <taxon>Mollusca</taxon>
        <taxon>Gastropoda</taxon>
        <taxon>Heterobranchia</taxon>
        <taxon>Euthyneura</taxon>
        <taxon>Panpulmonata</taxon>
        <taxon>Sacoglossa</taxon>
        <taxon>Placobranchoidea</taxon>
        <taxon>Plakobranchidae</taxon>
        <taxon>Elysia</taxon>
    </lineage>
</organism>
<evidence type="ECO:0000313" key="2">
    <source>
        <dbReference type="Proteomes" id="UP001283361"/>
    </source>
</evidence>
<name>A0AAE0ZEV9_9GAST</name>
<dbReference type="EMBL" id="JAWDGP010004170">
    <property type="protein sequence ID" value="KAK3767097.1"/>
    <property type="molecule type" value="Genomic_DNA"/>
</dbReference>
<dbReference type="Proteomes" id="UP001283361">
    <property type="component" value="Unassembled WGS sequence"/>
</dbReference>
<comment type="caution">
    <text evidence="1">The sequence shown here is derived from an EMBL/GenBank/DDBJ whole genome shotgun (WGS) entry which is preliminary data.</text>
</comment>
<protein>
    <submittedName>
        <fullName evidence="1">Uncharacterized protein</fullName>
    </submittedName>
</protein>
<proteinExistence type="predicted"/>